<dbReference type="Gene3D" id="3.40.50.80">
    <property type="entry name" value="Nucleotide-binding domain of ferredoxin-NADP reductase (FNR) module"/>
    <property type="match status" value="1"/>
</dbReference>
<dbReference type="InterPro" id="IPR017927">
    <property type="entry name" value="FAD-bd_FR_type"/>
</dbReference>
<dbReference type="InterPro" id="IPR013113">
    <property type="entry name" value="SIP_FAD-bd"/>
</dbReference>
<dbReference type="PANTHER" id="PTHR30157">
    <property type="entry name" value="FERRIC REDUCTASE, NADPH-DEPENDENT"/>
    <property type="match status" value="1"/>
</dbReference>
<dbReference type="EMBL" id="CP094970">
    <property type="protein sequence ID" value="UYM04353.1"/>
    <property type="molecule type" value="Genomic_DNA"/>
</dbReference>
<reference evidence="2" key="1">
    <citation type="submission" date="2022-01" db="EMBL/GenBank/DDBJ databases">
        <title>Nocardioidaceae gen. sp. A5X3R13.</title>
        <authorList>
            <person name="Lopez Marin M.A."/>
            <person name="Uhlik O."/>
        </authorList>
    </citation>
    <scope>NUCLEOTIDE SEQUENCE</scope>
    <source>
        <strain evidence="2">A5X3R13</strain>
    </source>
</reference>
<dbReference type="GO" id="GO:0016491">
    <property type="term" value="F:oxidoreductase activity"/>
    <property type="evidence" value="ECO:0007669"/>
    <property type="project" value="InterPro"/>
</dbReference>
<evidence type="ECO:0000313" key="2">
    <source>
        <dbReference type="EMBL" id="UYM04353.1"/>
    </source>
</evidence>
<evidence type="ECO:0000259" key="1">
    <source>
        <dbReference type="PROSITE" id="PS51384"/>
    </source>
</evidence>
<dbReference type="InterPro" id="IPR039261">
    <property type="entry name" value="FNR_nucleotide-bd"/>
</dbReference>
<dbReference type="PANTHER" id="PTHR30157:SF0">
    <property type="entry name" value="NADPH-DEPENDENT FERRIC-CHELATE REDUCTASE"/>
    <property type="match status" value="1"/>
</dbReference>
<dbReference type="AlphaFoldDB" id="A0AA46TFQ4"/>
<dbReference type="Gene3D" id="2.40.30.10">
    <property type="entry name" value="Translation factors"/>
    <property type="match status" value="1"/>
</dbReference>
<evidence type="ECO:0000313" key="3">
    <source>
        <dbReference type="Proteomes" id="UP001164390"/>
    </source>
</evidence>
<keyword evidence="3" id="KW-1185">Reference proteome</keyword>
<dbReference type="Proteomes" id="UP001164390">
    <property type="component" value="Chromosome"/>
</dbReference>
<feature type="domain" description="FAD-binding FR-type" evidence="1">
    <location>
        <begin position="5"/>
        <end position="129"/>
    </location>
</feature>
<proteinExistence type="predicted"/>
<name>A0AA46TFQ4_9ACTN</name>
<dbReference type="InterPro" id="IPR017938">
    <property type="entry name" value="Riboflavin_synthase-like_b-brl"/>
</dbReference>
<dbReference type="CDD" id="cd06193">
    <property type="entry name" value="siderophore_interacting"/>
    <property type="match status" value="1"/>
</dbReference>
<dbReference type="Pfam" id="PF04954">
    <property type="entry name" value="SIP"/>
    <property type="match status" value="1"/>
</dbReference>
<dbReference type="PROSITE" id="PS51384">
    <property type="entry name" value="FAD_FR"/>
    <property type="match status" value="1"/>
</dbReference>
<dbReference type="InterPro" id="IPR007037">
    <property type="entry name" value="SIP_rossman_dom"/>
</dbReference>
<dbReference type="RefSeq" id="WP_271633045.1">
    <property type="nucleotide sequence ID" value="NZ_CP094970.1"/>
</dbReference>
<dbReference type="KEGG" id="sgrg:L0C25_17685"/>
<organism evidence="2 3">
    <name type="scientific">Solicola gregarius</name>
    <dbReference type="NCBI Taxonomy" id="2908642"/>
    <lineage>
        <taxon>Bacteria</taxon>
        <taxon>Bacillati</taxon>
        <taxon>Actinomycetota</taxon>
        <taxon>Actinomycetes</taxon>
        <taxon>Propionibacteriales</taxon>
        <taxon>Nocardioidaceae</taxon>
        <taxon>Solicola</taxon>
    </lineage>
</organism>
<protein>
    <submittedName>
        <fullName evidence="2">Siderophore-interacting protein</fullName>
    </submittedName>
</protein>
<sequence length="284" mass="31448">MTRELSYVQTTLRSSEQLTPHLRRIVLGGDALYRWESSGVPDEAALLVIPDASGSVDVPAEHNGHDYSRCRWYTVRRFDAERAELTIDVVGHDVGLATRWARRARPGDAIGISSVRSWYDRPANAPWQLLLGDITAVPAIGRILEERSDVIPTVVRIEIADARDEVQLPVRDNVSVEWIHNAGESRLGELVRTADVPAGDGYTFVAGEAAATRDVRRHLRHERGLTPASYSVIGYWTARSEDFNRRLEQSGIDLAAIYEAGEAAGKDEEELADEVDRQLVAAGL</sequence>
<accession>A0AA46TFQ4</accession>
<dbReference type="Pfam" id="PF08021">
    <property type="entry name" value="FAD_binding_9"/>
    <property type="match status" value="1"/>
</dbReference>
<dbReference type="InterPro" id="IPR039374">
    <property type="entry name" value="SIP_fam"/>
</dbReference>
<dbReference type="SUPFAM" id="SSF63380">
    <property type="entry name" value="Riboflavin synthase domain-like"/>
    <property type="match status" value="1"/>
</dbReference>
<gene>
    <name evidence="2" type="ORF">L0C25_17685</name>
</gene>